<accession>A0A1S1LWZ8</accession>
<comment type="caution">
    <text evidence="1">The sequence shown here is derived from an EMBL/GenBank/DDBJ whole genome shotgun (WGS) entry which is preliminary data.</text>
</comment>
<dbReference type="Pfam" id="PF20062">
    <property type="entry name" value="DUF6461"/>
    <property type="match status" value="1"/>
</dbReference>
<proteinExistence type="predicted"/>
<protein>
    <submittedName>
        <fullName evidence="1">Uncharacterized protein</fullName>
    </submittedName>
</protein>
<gene>
    <name evidence="1" type="ORF">BKG84_28480</name>
</gene>
<sequence>MAATLADYAWWSQWRPDWAEAYCVTLISGITAEAVITSLEAIPTARLRGIDALYDRDVSDWTGGGESSGELIGVADIDDGWALIAEINGYVGVTERLIEPMSVGRTVVSHFRNVNAAYRFHWWRDGTLLVDVDLLFPAARFGADPDALAEDIRDVGIPLDRPDDIAAVDLSAAGFALAQRITNVTCTPELFECSDFLAAYIRQPGDG</sequence>
<dbReference type="InterPro" id="IPR045592">
    <property type="entry name" value="DUF6461"/>
</dbReference>
<dbReference type="AlphaFoldDB" id="A0A1S1LWZ8"/>
<evidence type="ECO:0000313" key="2">
    <source>
        <dbReference type="Proteomes" id="UP000179441"/>
    </source>
</evidence>
<dbReference type="Proteomes" id="UP000179441">
    <property type="component" value="Unassembled WGS sequence"/>
</dbReference>
<dbReference type="EMBL" id="MLIS01000357">
    <property type="protein sequence ID" value="OHU73880.1"/>
    <property type="molecule type" value="Genomic_DNA"/>
</dbReference>
<organism evidence="1 2">
    <name type="scientific">Mycobacteroides chelonae</name>
    <name type="common">Mycobacterium chelonae</name>
    <dbReference type="NCBI Taxonomy" id="1774"/>
    <lineage>
        <taxon>Bacteria</taxon>
        <taxon>Bacillati</taxon>
        <taxon>Actinomycetota</taxon>
        <taxon>Actinomycetes</taxon>
        <taxon>Mycobacteriales</taxon>
        <taxon>Mycobacteriaceae</taxon>
        <taxon>Mycobacteroides</taxon>
    </lineage>
</organism>
<evidence type="ECO:0000313" key="1">
    <source>
        <dbReference type="EMBL" id="OHU73880.1"/>
    </source>
</evidence>
<dbReference type="RefSeq" id="WP_070916716.1">
    <property type="nucleotide sequence ID" value="NZ_JAAOOS010000001.1"/>
</dbReference>
<keyword evidence="2" id="KW-1185">Reference proteome</keyword>
<name>A0A1S1LWZ8_MYCCH</name>
<reference evidence="1 2" key="1">
    <citation type="submission" date="2016-10" db="EMBL/GenBank/DDBJ databases">
        <title>Evaluation of Human, Veterinary and Environmental Mycobacterium chelonae Isolates by Core Genome Phylogenomic Analysis, Targeted Gene Comparison, and Anti-microbial Susceptibility Patterns: A Tale of Mistaken Identities.</title>
        <authorList>
            <person name="Fogelson S.B."/>
            <person name="Camus A.C."/>
            <person name="Lorenz W."/>
            <person name="Vasireddy R."/>
            <person name="Vasireddy S."/>
            <person name="Smith T."/>
            <person name="Brown-Elliott B.A."/>
            <person name="Wallace R.J.Jr."/>
            <person name="Hasan N.A."/>
            <person name="Reischl U."/>
            <person name="Sanchez S."/>
        </authorList>
    </citation>
    <scope>NUCLEOTIDE SEQUENCE [LARGE SCALE GENOMIC DNA]</scope>
    <source>
        <strain evidence="1 2">15518</strain>
    </source>
</reference>